<dbReference type="PANTHER" id="PTHR48112">
    <property type="entry name" value="HIGH MOBILITY GROUP PROTEIN DSP1"/>
    <property type="match status" value="1"/>
</dbReference>
<feature type="DNA-binding region" description="HMG box" evidence="4">
    <location>
        <begin position="10"/>
        <end position="79"/>
    </location>
</feature>
<evidence type="ECO:0000256" key="2">
    <source>
        <dbReference type="ARBA" id="ARBA00023125"/>
    </source>
</evidence>
<proteinExistence type="predicted"/>
<reference evidence="7" key="1">
    <citation type="journal article" date="2008" name="Curr. Biol.">
        <title>Microsporidia evolved from ancestral sexual fungi.</title>
        <authorList>
            <person name="Lee S.C."/>
            <person name="Corradi N."/>
            <person name="Byrnes E.J.III."/>
            <person name="Torres-Martinez S."/>
            <person name="Dietrich F.S."/>
            <person name="Keeling P.J."/>
            <person name="Heitman J."/>
        </authorList>
    </citation>
    <scope>NUCLEOTIDE SEQUENCE</scope>
</reference>
<accession>B6UKY1</accession>
<dbReference type="InterPro" id="IPR050342">
    <property type="entry name" value="HMGB"/>
</dbReference>
<comment type="subcellular location">
    <subcellularLocation>
        <location evidence="1">Nucleus</location>
    </subcellularLocation>
</comment>
<evidence type="ECO:0000259" key="6">
    <source>
        <dbReference type="PROSITE" id="PS50118"/>
    </source>
</evidence>
<evidence type="ECO:0000313" key="7">
    <source>
        <dbReference type="EMBL" id="ACI87876.1"/>
    </source>
</evidence>
<dbReference type="SMART" id="SM00398">
    <property type="entry name" value="HMG"/>
    <property type="match status" value="2"/>
</dbReference>
<dbReference type="GO" id="GO:0005634">
    <property type="term" value="C:nucleus"/>
    <property type="evidence" value="ECO:0007669"/>
    <property type="project" value="UniProtKB-SubCell"/>
</dbReference>
<dbReference type="GO" id="GO:0003677">
    <property type="term" value="F:DNA binding"/>
    <property type="evidence" value="ECO:0007669"/>
    <property type="project" value="UniProtKB-UniRule"/>
</dbReference>
<dbReference type="AlphaFoldDB" id="B6UKY1"/>
<evidence type="ECO:0000256" key="1">
    <source>
        <dbReference type="ARBA" id="ARBA00004123"/>
    </source>
</evidence>
<gene>
    <name evidence="7" type="primary">HMG</name>
</gene>
<sequence>MSKKAHSNKPKRVASAYIRFTSEERKKEEERGAEKKSVAEWASEYSKKWASLPPEEKKRYIDEYKRDMIEYKKAMEEYKDTEEYKEMRLKKSNEKKAAENREKRPKKMRNVSPYNIFVSEMYKKKKSEGGFDFKEVASLASEQWKSMSEQSKEEYQRKADEKNRSRRGNENVVA</sequence>
<dbReference type="InterPro" id="IPR036910">
    <property type="entry name" value="HMG_box_dom_sf"/>
</dbReference>
<name>B6UKY1_ANTLO</name>
<feature type="compositionally biased region" description="Basic residues" evidence="5">
    <location>
        <begin position="1"/>
        <end position="12"/>
    </location>
</feature>
<feature type="region of interest" description="Disordered" evidence="5">
    <location>
        <begin position="89"/>
        <end position="110"/>
    </location>
</feature>
<dbReference type="PROSITE" id="PS50118">
    <property type="entry name" value="HMG_BOX_2"/>
    <property type="match status" value="2"/>
</dbReference>
<feature type="compositionally biased region" description="Basic and acidic residues" evidence="5">
    <location>
        <begin position="21"/>
        <end position="38"/>
    </location>
</feature>
<dbReference type="CDD" id="cd00084">
    <property type="entry name" value="HMG-box_SF"/>
    <property type="match status" value="1"/>
</dbReference>
<feature type="region of interest" description="Disordered" evidence="5">
    <location>
        <begin position="144"/>
        <end position="174"/>
    </location>
</feature>
<dbReference type="EMBL" id="FJ008720">
    <property type="protein sequence ID" value="ACI87876.1"/>
    <property type="molecule type" value="Genomic_DNA"/>
</dbReference>
<evidence type="ECO:0000256" key="4">
    <source>
        <dbReference type="PROSITE-ProRule" id="PRU00267"/>
    </source>
</evidence>
<evidence type="ECO:0000256" key="3">
    <source>
        <dbReference type="ARBA" id="ARBA00023242"/>
    </source>
</evidence>
<evidence type="ECO:0000256" key="5">
    <source>
        <dbReference type="SAM" id="MobiDB-lite"/>
    </source>
</evidence>
<feature type="compositionally biased region" description="Basic and acidic residues" evidence="5">
    <location>
        <begin position="150"/>
        <end position="174"/>
    </location>
</feature>
<dbReference type="InterPro" id="IPR009071">
    <property type="entry name" value="HMG_box_dom"/>
</dbReference>
<dbReference type="Pfam" id="PF00505">
    <property type="entry name" value="HMG_box"/>
    <property type="match status" value="1"/>
</dbReference>
<feature type="compositionally biased region" description="Basic and acidic residues" evidence="5">
    <location>
        <begin position="89"/>
        <end position="102"/>
    </location>
</feature>
<feature type="domain" description="HMG box" evidence="6">
    <location>
        <begin position="10"/>
        <end position="79"/>
    </location>
</feature>
<dbReference type="SUPFAM" id="SSF47095">
    <property type="entry name" value="HMG-box"/>
    <property type="match status" value="2"/>
</dbReference>
<organism evidence="7">
    <name type="scientific">Antonospora locustae</name>
    <name type="common">Microsporidian parasite</name>
    <name type="synonym">Nosema locustae</name>
    <dbReference type="NCBI Taxonomy" id="278021"/>
    <lineage>
        <taxon>Eukaryota</taxon>
        <taxon>Fungi</taxon>
        <taxon>Fungi incertae sedis</taxon>
        <taxon>Microsporidia</taxon>
        <taxon>Antonospora</taxon>
    </lineage>
</organism>
<keyword evidence="2 4" id="KW-0238">DNA-binding</keyword>
<dbReference type="PANTHER" id="PTHR48112:SF32">
    <property type="entry name" value="HIGH MOBILITY GROUP PROTEIN B3"/>
    <property type="match status" value="1"/>
</dbReference>
<feature type="domain" description="HMG box" evidence="6">
    <location>
        <begin position="107"/>
        <end position="173"/>
    </location>
</feature>
<protein>
    <submittedName>
        <fullName evidence="7">High mobility group protein</fullName>
    </submittedName>
</protein>
<dbReference type="Gene3D" id="1.10.30.10">
    <property type="entry name" value="High mobility group box domain"/>
    <property type="match status" value="2"/>
</dbReference>
<feature type="DNA-binding region" description="HMG box" evidence="4">
    <location>
        <begin position="107"/>
        <end position="173"/>
    </location>
</feature>
<feature type="region of interest" description="Disordered" evidence="5">
    <location>
        <begin position="1"/>
        <end position="40"/>
    </location>
</feature>
<keyword evidence="3 4" id="KW-0539">Nucleus</keyword>
<dbReference type="Pfam" id="PF09011">
    <property type="entry name" value="HMG_box_2"/>
    <property type="match status" value="1"/>
</dbReference>